<dbReference type="EMBL" id="UINC01004687">
    <property type="protein sequence ID" value="SVA16133.1"/>
    <property type="molecule type" value="Genomic_DNA"/>
</dbReference>
<evidence type="ECO:0000256" key="1">
    <source>
        <dbReference type="ARBA" id="ARBA00022679"/>
    </source>
</evidence>
<gene>
    <name evidence="4" type="ORF">METZ01_LOCUS68987</name>
</gene>
<keyword evidence="2" id="KW-0418">Kinase</keyword>
<dbReference type="Gene3D" id="3.40.1190.20">
    <property type="match status" value="1"/>
</dbReference>
<dbReference type="GO" id="GO:0016301">
    <property type="term" value="F:kinase activity"/>
    <property type="evidence" value="ECO:0007669"/>
    <property type="project" value="UniProtKB-KW"/>
</dbReference>
<sequence length="294" mass="32598">MAFDTIKTPYGEVENALGGAATYFSLAASYFCPVRVVAVIGDDFGDEHLELLRQHGVDTAGIERVEGPSFRWGGEYSSNFNKRTTLFTELNVFEGFDPKLSPELRQSPFVFLANIDPELQMSVLKQVDNRELVACDTMNFWIEGKLDQLHALLDDIDVLVINDEEARQLADTYNLVEAAKAIHQMGPKVLIIKRGEHGVLAFFQNDMFHAPGYPLKSVADPTGAGDTFAGGFFGYLAKHGEHGPGAIRRAVVVGSVMASFCVEKFSIDGLVGLNQREIAMRYRAFQRLTDFDDF</sequence>
<keyword evidence="1" id="KW-0808">Transferase</keyword>
<accession>A0A381TPZ3</accession>
<organism evidence="4">
    <name type="scientific">marine metagenome</name>
    <dbReference type="NCBI Taxonomy" id="408172"/>
    <lineage>
        <taxon>unclassified sequences</taxon>
        <taxon>metagenomes</taxon>
        <taxon>ecological metagenomes</taxon>
    </lineage>
</organism>
<dbReference type="PANTHER" id="PTHR10584:SF166">
    <property type="entry name" value="RIBOKINASE"/>
    <property type="match status" value="1"/>
</dbReference>
<dbReference type="SUPFAM" id="SSF53613">
    <property type="entry name" value="Ribokinase-like"/>
    <property type="match status" value="1"/>
</dbReference>
<dbReference type="AlphaFoldDB" id="A0A381TPZ3"/>
<feature type="domain" description="Carbohydrate kinase PfkB" evidence="3">
    <location>
        <begin position="12"/>
        <end position="258"/>
    </location>
</feature>
<protein>
    <recommendedName>
        <fullName evidence="3">Carbohydrate kinase PfkB domain-containing protein</fullName>
    </recommendedName>
</protein>
<dbReference type="InterPro" id="IPR029056">
    <property type="entry name" value="Ribokinase-like"/>
</dbReference>
<dbReference type="GO" id="GO:0005829">
    <property type="term" value="C:cytosol"/>
    <property type="evidence" value="ECO:0007669"/>
    <property type="project" value="TreeGrafter"/>
</dbReference>
<proteinExistence type="predicted"/>
<name>A0A381TPZ3_9ZZZZ</name>
<evidence type="ECO:0000259" key="3">
    <source>
        <dbReference type="Pfam" id="PF00294"/>
    </source>
</evidence>
<evidence type="ECO:0000256" key="2">
    <source>
        <dbReference type="ARBA" id="ARBA00022777"/>
    </source>
</evidence>
<dbReference type="InterPro" id="IPR011611">
    <property type="entry name" value="PfkB_dom"/>
</dbReference>
<reference evidence="4" key="1">
    <citation type="submission" date="2018-05" db="EMBL/GenBank/DDBJ databases">
        <authorList>
            <person name="Lanie J.A."/>
            <person name="Ng W.-L."/>
            <person name="Kazmierczak K.M."/>
            <person name="Andrzejewski T.M."/>
            <person name="Davidsen T.M."/>
            <person name="Wayne K.J."/>
            <person name="Tettelin H."/>
            <person name="Glass J.I."/>
            <person name="Rusch D."/>
            <person name="Podicherti R."/>
            <person name="Tsui H.-C.T."/>
            <person name="Winkler M.E."/>
        </authorList>
    </citation>
    <scope>NUCLEOTIDE SEQUENCE</scope>
</reference>
<dbReference type="PANTHER" id="PTHR10584">
    <property type="entry name" value="SUGAR KINASE"/>
    <property type="match status" value="1"/>
</dbReference>
<evidence type="ECO:0000313" key="4">
    <source>
        <dbReference type="EMBL" id="SVA16133.1"/>
    </source>
</evidence>
<dbReference type="Pfam" id="PF00294">
    <property type="entry name" value="PfkB"/>
    <property type="match status" value="1"/>
</dbReference>